<keyword evidence="2" id="KW-0472">Membrane</keyword>
<dbReference type="PATRIC" id="fig|1398.22.peg.1063"/>
<dbReference type="InterPro" id="IPR009988">
    <property type="entry name" value="DUF1510"/>
</dbReference>
<evidence type="ECO:0000259" key="3">
    <source>
        <dbReference type="Pfam" id="PF07423"/>
    </source>
</evidence>
<feature type="compositionally biased region" description="Basic and acidic residues" evidence="1">
    <location>
        <begin position="83"/>
        <end position="108"/>
    </location>
</feature>
<keyword evidence="2" id="KW-0812">Transmembrane</keyword>
<reference evidence="5" key="1">
    <citation type="submission" date="2016-01" db="EMBL/GenBank/DDBJ databases">
        <authorList>
            <person name="Mitreva M."/>
            <person name="Pepin K.H."/>
            <person name="Mihindukulasuriya K.A."/>
            <person name="Fulton R."/>
            <person name="Fronick C."/>
            <person name="O'Laughlin M."/>
            <person name="Miner T."/>
            <person name="Herter B."/>
            <person name="Rosa B.A."/>
            <person name="Cordes M."/>
            <person name="Tomlinson C."/>
            <person name="Wollam A."/>
            <person name="Palsikar V.B."/>
            <person name="Mardis E.R."/>
            <person name="Wilson R.K."/>
        </authorList>
    </citation>
    <scope>NUCLEOTIDE SEQUENCE [LARGE SCALE GENOMIC DNA]</scope>
    <source>
        <strain evidence="5">GED7749B</strain>
    </source>
</reference>
<dbReference type="Pfam" id="PF07423">
    <property type="entry name" value="DUF1510"/>
    <property type="match status" value="1"/>
</dbReference>
<feature type="transmembrane region" description="Helical" evidence="2">
    <location>
        <begin position="26"/>
        <end position="49"/>
    </location>
</feature>
<evidence type="ECO:0000256" key="2">
    <source>
        <dbReference type="SAM" id="Phobius"/>
    </source>
</evidence>
<evidence type="ECO:0000313" key="5">
    <source>
        <dbReference type="Proteomes" id="UP000070376"/>
    </source>
</evidence>
<organism evidence="4 5">
    <name type="scientific">Heyndrickxia coagulans</name>
    <name type="common">Weizmannia coagulans</name>
    <dbReference type="NCBI Taxonomy" id="1398"/>
    <lineage>
        <taxon>Bacteria</taxon>
        <taxon>Bacillati</taxon>
        <taxon>Bacillota</taxon>
        <taxon>Bacilli</taxon>
        <taxon>Bacillales</taxon>
        <taxon>Bacillaceae</taxon>
        <taxon>Heyndrickxia</taxon>
    </lineage>
</organism>
<sequence length="206" mass="23000">MTLPEFYSREERKQAMQQSKRRKTNIILNTLIVIVIALICIVAYSIFFAGNDNSKPAPKEKKAAVTKTASSGHETTSSHTSKKTADKDSKKSTRKVEKSNEPNVKEVITDSSWKPIGTEQTGGHVYSASSTSLDWKEKLKALSYATGIPEDNMTVWFLEHGATTDEAIGTVSAKNADTTYRVYLTWVDGKGWKPTKMYELIENDKK</sequence>
<dbReference type="Proteomes" id="UP000070376">
    <property type="component" value="Unassembled WGS sequence"/>
</dbReference>
<dbReference type="EMBL" id="LRPN01000033">
    <property type="protein sequence ID" value="KWZ83995.1"/>
    <property type="molecule type" value="Genomic_DNA"/>
</dbReference>
<accession>A0A133KX59</accession>
<proteinExistence type="predicted"/>
<dbReference type="AlphaFoldDB" id="A0A133KX59"/>
<feature type="domain" description="DUF1510" evidence="3">
    <location>
        <begin position="108"/>
        <end position="199"/>
    </location>
</feature>
<feature type="compositionally biased region" description="Low complexity" evidence="1">
    <location>
        <begin position="68"/>
        <end position="79"/>
    </location>
</feature>
<feature type="region of interest" description="Disordered" evidence="1">
    <location>
        <begin position="55"/>
        <end position="124"/>
    </location>
</feature>
<comment type="caution">
    <text evidence="4">The sequence shown here is derived from an EMBL/GenBank/DDBJ whole genome shotgun (WGS) entry which is preliminary data.</text>
</comment>
<protein>
    <recommendedName>
        <fullName evidence="3">DUF1510 domain-containing protein</fullName>
    </recommendedName>
</protein>
<gene>
    <name evidence="4" type="ORF">HMPREF3213_01054</name>
</gene>
<name>A0A133KX59_HEYCO</name>
<evidence type="ECO:0000256" key="1">
    <source>
        <dbReference type="SAM" id="MobiDB-lite"/>
    </source>
</evidence>
<evidence type="ECO:0000313" key="4">
    <source>
        <dbReference type="EMBL" id="KWZ83995.1"/>
    </source>
</evidence>
<keyword evidence="2" id="KW-1133">Transmembrane helix</keyword>
<feature type="region of interest" description="Disordered" evidence="1">
    <location>
        <begin position="1"/>
        <end position="21"/>
    </location>
</feature>